<protein>
    <submittedName>
        <fullName evidence="2">Molybdopterin-guanine dinucleotide biosynthesis protein B</fullName>
    </submittedName>
</protein>
<gene>
    <name evidence="2" type="primary">mobB</name>
    <name evidence="2" type="ORF">MOC89_08105</name>
</gene>
<dbReference type="PANTHER" id="PTHR40072:SF1">
    <property type="entry name" value="MOLYBDOPTERIN-GUANINE DINUCLEOTIDE BIOSYNTHESIS ADAPTER PROTEIN"/>
    <property type="match status" value="1"/>
</dbReference>
<dbReference type="EMBL" id="JALAPQ010000010">
    <property type="protein sequence ID" value="MCY8456863.1"/>
    <property type="molecule type" value="Genomic_DNA"/>
</dbReference>
<feature type="domain" description="Molybdopterin-guanine dinucleotide biosynthesis protein B (MobB)" evidence="1">
    <location>
        <begin position="9"/>
        <end position="137"/>
    </location>
</feature>
<dbReference type="Pfam" id="PF03205">
    <property type="entry name" value="MobB"/>
    <property type="match status" value="1"/>
</dbReference>
<dbReference type="Gene3D" id="3.40.50.300">
    <property type="entry name" value="P-loop containing nucleotide triphosphate hydrolases"/>
    <property type="match status" value="1"/>
</dbReference>
<dbReference type="CDD" id="cd03116">
    <property type="entry name" value="MobB"/>
    <property type="match status" value="1"/>
</dbReference>
<dbReference type="AlphaFoldDB" id="A0A9Q4E2R5"/>
<accession>A0A9Q4E2R5</accession>
<dbReference type="NCBIfam" id="TIGR00176">
    <property type="entry name" value="mobB"/>
    <property type="match status" value="1"/>
</dbReference>
<dbReference type="InterPro" id="IPR027417">
    <property type="entry name" value="P-loop_NTPase"/>
</dbReference>
<evidence type="ECO:0000313" key="3">
    <source>
        <dbReference type="Proteomes" id="UP001078573"/>
    </source>
</evidence>
<evidence type="ECO:0000313" key="2">
    <source>
        <dbReference type="EMBL" id="MCY8456863.1"/>
    </source>
</evidence>
<dbReference type="GO" id="GO:0006777">
    <property type="term" value="P:Mo-molybdopterin cofactor biosynthetic process"/>
    <property type="evidence" value="ECO:0007669"/>
    <property type="project" value="InterPro"/>
</dbReference>
<name>A0A9Q4E2R5_BACSC</name>
<dbReference type="SUPFAM" id="SSF52540">
    <property type="entry name" value="P-loop containing nucleoside triphosphate hydrolases"/>
    <property type="match status" value="1"/>
</dbReference>
<proteinExistence type="predicted"/>
<sequence length="177" mass="19689">MALVCPFPIVQVVGFQNSGKTTFIERILEKASEQGLNLGCLKHHGHGGEPQTFTEGKDTDRYQAAGADVTAVEGAGVLQLTARRNWDLPRLIELYQFLETDCLLIEGFKKAPYPKIVILSEKEDLEALQTVNTIAIIYRKKEHMTEQQELPVFHAEDPVAVDFVLSQLKGESHNGTV</sequence>
<dbReference type="InterPro" id="IPR052539">
    <property type="entry name" value="MGD_biosynthesis_adapter"/>
</dbReference>
<dbReference type="GO" id="GO:0005525">
    <property type="term" value="F:GTP binding"/>
    <property type="evidence" value="ECO:0007669"/>
    <property type="project" value="InterPro"/>
</dbReference>
<dbReference type="PANTHER" id="PTHR40072">
    <property type="entry name" value="MOLYBDOPTERIN-GUANINE DINUCLEOTIDE BIOSYNTHESIS ADAPTER PROTEIN-RELATED"/>
    <property type="match status" value="1"/>
</dbReference>
<evidence type="ECO:0000259" key="1">
    <source>
        <dbReference type="Pfam" id="PF03205"/>
    </source>
</evidence>
<comment type="caution">
    <text evidence="2">The sequence shown here is derived from an EMBL/GenBank/DDBJ whole genome shotgun (WGS) entry which is preliminary data.</text>
</comment>
<organism evidence="2 3">
    <name type="scientific">Bacillus spizizenii</name>
    <name type="common">Bacillus subtilis subsp. spizizenii</name>
    <dbReference type="NCBI Taxonomy" id="96241"/>
    <lineage>
        <taxon>Bacteria</taxon>
        <taxon>Bacillati</taxon>
        <taxon>Bacillota</taxon>
        <taxon>Bacilli</taxon>
        <taxon>Bacillales</taxon>
        <taxon>Bacillaceae</taxon>
        <taxon>Bacillus</taxon>
    </lineage>
</organism>
<reference evidence="2" key="1">
    <citation type="submission" date="2022-02" db="EMBL/GenBank/DDBJ databases">
        <title>Crop Bioprotection Bacillus Genome Sequencing.</title>
        <authorList>
            <person name="Dunlap C."/>
        </authorList>
    </citation>
    <scope>NUCLEOTIDE SEQUENCE</scope>
    <source>
        <strain evidence="2">WR1O2A-53</strain>
    </source>
</reference>
<dbReference type="Proteomes" id="UP001078573">
    <property type="component" value="Unassembled WGS sequence"/>
</dbReference>
<dbReference type="InterPro" id="IPR004435">
    <property type="entry name" value="MobB_dom"/>
</dbReference>